<dbReference type="SUPFAM" id="SSF50494">
    <property type="entry name" value="Trypsin-like serine proteases"/>
    <property type="match status" value="1"/>
</dbReference>
<reference evidence="2 3" key="1">
    <citation type="submission" date="2017-10" db="EMBL/GenBank/DDBJ databases">
        <title>Complete genome sequence of Paracoccus yeei TT13 isolated from human skin.</title>
        <authorList>
            <person name="Lee K."/>
            <person name="Lim J.Y."/>
            <person name="Hwang I."/>
        </authorList>
    </citation>
    <scope>NUCLEOTIDE SEQUENCE [LARGE SCALE GENOMIC DNA]</scope>
    <source>
        <strain evidence="2 3">TT13</strain>
        <plasmid evidence="3">Plasmid ptt13-4</plasmid>
    </source>
</reference>
<evidence type="ECO:0000313" key="2">
    <source>
        <dbReference type="EMBL" id="ATQ58354.1"/>
    </source>
</evidence>
<organism evidence="2 3">
    <name type="scientific">Paracoccus yeei</name>
    <dbReference type="NCBI Taxonomy" id="147645"/>
    <lineage>
        <taxon>Bacteria</taxon>
        <taxon>Pseudomonadati</taxon>
        <taxon>Pseudomonadota</taxon>
        <taxon>Alphaproteobacteria</taxon>
        <taxon>Rhodobacterales</taxon>
        <taxon>Paracoccaceae</taxon>
        <taxon>Paracoccus</taxon>
    </lineage>
</organism>
<keyword evidence="2" id="KW-0614">Plasmid</keyword>
<evidence type="ECO:0000256" key="1">
    <source>
        <dbReference type="SAM" id="MobiDB-lite"/>
    </source>
</evidence>
<dbReference type="EMBL" id="CP024426">
    <property type="protein sequence ID" value="ATQ58354.1"/>
    <property type="molecule type" value="Genomic_DNA"/>
</dbReference>
<sequence length="782" mass="82183">MEKDREFAKGGIGRLGRGQAVVRLGLAGQGRAVGGRGCIAIDDGVQVAVDDLDRAGLPEGRCIAAGVQGQGTGHRQDRHGSLPGFVVQRSQPGVAGLARRIAARPGQVQRGGRNLAAIPARARPLGHHRAEQPVRDAAAVALAAGGRGAAGHEMRAFLDHLVKAGEIVARLDRVEPQTGAVRRGAIGQCQGHQPFDHQVQPTGARPVGLGQHGRGGVARPGLAQHLARFALRFGTASDMGGDLGPVAVVGGFQAAVLGQAAKIARQFGRRGIGRDLGSKQVADVDVKQIAHVGAQHQGARAVAVAQPDRAGRQRSLGRGGRGVPAAIGPGGIAVVLHRHHVAPQGQDHAKGVERAEAVIDQHLVQGHDIGADDPPAATAADPLASVLELPRVGRVPGVLGTGGRAKGKTGQNGISRQKPEYGHPKHGNSAIQLRHDNNVADLAAGTIGKWDAVINPRCHESPIVAIMNQARVWGCLFRKGAVMNDKPKPAIRARSRRQTSLSRSVINDALPVYSCADPDQDFIPPWLGSVVRDLAPRVGQIRGIVQGKTRGLGTAWPIARHGQDTLFITAGHVLQLLVPQGTVLMKAADIARINPPCSVTLPDGRMLRLRRWVCSAPQDLALFLVEGAVEPLPLADHTRDNAEICVLGYPVARHPRYDGLGWEYLDRLCVAPGLTSLARIYPTTYPVADYLMHHASTLAGFSGGPVVDAQGQAVGLHVWGQGQIDDRDRNDAVRIESILNTDWLAAILNGQSETAPEGAVCHPFQGAGDPGIGPTEGDDLRG</sequence>
<dbReference type="InterPro" id="IPR009003">
    <property type="entry name" value="Peptidase_S1_PA"/>
</dbReference>
<name>A0A2D2C763_9RHOB</name>
<dbReference type="Proteomes" id="UP000229314">
    <property type="component" value="Plasmid pTT13-4"/>
</dbReference>
<dbReference type="Pfam" id="PF13365">
    <property type="entry name" value="Trypsin_2"/>
    <property type="match status" value="1"/>
</dbReference>
<dbReference type="AlphaFoldDB" id="A0A2D2C763"/>
<accession>A0A2D2C763</accession>
<gene>
    <name evidence="2" type="ORF">PYTT13_21240</name>
</gene>
<geneLocation type="plasmid" evidence="3">
    <name>ptt13-4</name>
</geneLocation>
<dbReference type="Gene3D" id="2.40.10.120">
    <property type="match status" value="1"/>
</dbReference>
<feature type="region of interest" description="Disordered" evidence="1">
    <location>
        <begin position="758"/>
        <end position="782"/>
    </location>
</feature>
<evidence type="ECO:0000313" key="3">
    <source>
        <dbReference type="Proteomes" id="UP000229314"/>
    </source>
</evidence>
<feature type="region of interest" description="Disordered" evidence="1">
    <location>
        <begin position="397"/>
        <end position="426"/>
    </location>
</feature>
<evidence type="ECO:0008006" key="4">
    <source>
        <dbReference type="Google" id="ProtNLM"/>
    </source>
</evidence>
<protein>
    <recommendedName>
        <fullName evidence="4">Serine protease</fullName>
    </recommendedName>
</protein>
<proteinExistence type="predicted"/>